<dbReference type="PANTHER" id="PTHR30287">
    <property type="entry name" value="MEMBRANE COMPONENT OF PREDICTED ABC SUPERFAMILY METABOLITE UPTAKE TRANSPORTER"/>
    <property type="match status" value="1"/>
</dbReference>
<feature type="transmembrane region" description="Helical" evidence="6">
    <location>
        <begin position="20"/>
        <end position="42"/>
    </location>
</feature>
<feature type="transmembrane region" description="Helical" evidence="6">
    <location>
        <begin position="261"/>
        <end position="283"/>
    </location>
</feature>
<proteinExistence type="predicted"/>
<dbReference type="EMBL" id="FOSP01000005">
    <property type="protein sequence ID" value="SFK37341.1"/>
    <property type="molecule type" value="Genomic_DNA"/>
</dbReference>
<evidence type="ECO:0000256" key="6">
    <source>
        <dbReference type="SAM" id="Phobius"/>
    </source>
</evidence>
<feature type="domain" description="ABC3 transporter permease C-terminal" evidence="7">
    <location>
        <begin position="261"/>
        <end position="384"/>
    </location>
</feature>
<evidence type="ECO:0000256" key="1">
    <source>
        <dbReference type="ARBA" id="ARBA00004651"/>
    </source>
</evidence>
<comment type="subcellular location">
    <subcellularLocation>
        <location evidence="1">Cell membrane</location>
        <topology evidence="1">Multi-pass membrane protein</topology>
    </subcellularLocation>
</comment>
<dbReference type="GO" id="GO:0005886">
    <property type="term" value="C:plasma membrane"/>
    <property type="evidence" value="ECO:0007669"/>
    <property type="project" value="UniProtKB-SubCell"/>
</dbReference>
<evidence type="ECO:0000313" key="9">
    <source>
        <dbReference type="Proteomes" id="UP000199533"/>
    </source>
</evidence>
<protein>
    <submittedName>
        <fullName evidence="8">Putative ABC transport system permease protein</fullName>
    </submittedName>
</protein>
<dbReference type="Proteomes" id="UP000199533">
    <property type="component" value="Unassembled WGS sequence"/>
</dbReference>
<dbReference type="InterPro" id="IPR003838">
    <property type="entry name" value="ABC3_permease_C"/>
</dbReference>
<dbReference type="OrthoDB" id="5291724at2"/>
<dbReference type="InterPro" id="IPR038766">
    <property type="entry name" value="Membrane_comp_ABC_pdt"/>
</dbReference>
<dbReference type="STRING" id="52441.SAMN05216302_100519"/>
<evidence type="ECO:0000256" key="3">
    <source>
        <dbReference type="ARBA" id="ARBA00022692"/>
    </source>
</evidence>
<feature type="transmembrane region" description="Helical" evidence="6">
    <location>
        <begin position="767"/>
        <end position="800"/>
    </location>
</feature>
<feature type="transmembrane region" description="Helical" evidence="6">
    <location>
        <begin position="353"/>
        <end position="376"/>
    </location>
</feature>
<evidence type="ECO:0000256" key="2">
    <source>
        <dbReference type="ARBA" id="ARBA00022475"/>
    </source>
</evidence>
<dbReference type="PANTHER" id="PTHR30287:SF2">
    <property type="entry name" value="BLL1001 PROTEIN"/>
    <property type="match status" value="1"/>
</dbReference>
<keyword evidence="3 6" id="KW-0812">Transmembrane</keyword>
<keyword evidence="2" id="KW-1003">Cell membrane</keyword>
<feature type="transmembrane region" description="Helical" evidence="6">
    <location>
        <begin position="406"/>
        <end position="424"/>
    </location>
</feature>
<dbReference type="RefSeq" id="WP_090697500.1">
    <property type="nucleotide sequence ID" value="NZ_FOSP01000005.1"/>
</dbReference>
<evidence type="ECO:0000256" key="5">
    <source>
        <dbReference type="ARBA" id="ARBA00023136"/>
    </source>
</evidence>
<evidence type="ECO:0000256" key="4">
    <source>
        <dbReference type="ARBA" id="ARBA00022989"/>
    </source>
</evidence>
<feature type="domain" description="ABC3 transporter permease C-terminal" evidence="7">
    <location>
        <begin position="728"/>
        <end position="842"/>
    </location>
</feature>
<name>A0A1I3Z164_9PROT</name>
<feature type="transmembrane region" description="Helical" evidence="6">
    <location>
        <begin position="310"/>
        <end position="333"/>
    </location>
</feature>
<feature type="transmembrane region" description="Helical" evidence="6">
    <location>
        <begin position="490"/>
        <end position="512"/>
    </location>
</feature>
<gene>
    <name evidence="8" type="ORF">SAMN05216302_100519</name>
</gene>
<keyword evidence="9" id="KW-1185">Reference proteome</keyword>
<accession>A0A1I3Z164</accession>
<feature type="transmembrane region" description="Helical" evidence="6">
    <location>
        <begin position="430"/>
        <end position="457"/>
    </location>
</feature>
<keyword evidence="4 6" id="KW-1133">Transmembrane helix</keyword>
<keyword evidence="5 6" id="KW-0472">Membrane</keyword>
<dbReference type="Pfam" id="PF02687">
    <property type="entry name" value="FtsX"/>
    <property type="match status" value="2"/>
</dbReference>
<reference evidence="9" key="1">
    <citation type="submission" date="2016-10" db="EMBL/GenBank/DDBJ databases">
        <authorList>
            <person name="Varghese N."/>
            <person name="Submissions S."/>
        </authorList>
    </citation>
    <scope>NUCLEOTIDE SEQUENCE [LARGE SCALE GENOMIC DNA]</scope>
    <source>
        <strain evidence="9">Nm69</strain>
    </source>
</reference>
<dbReference type="AlphaFoldDB" id="A0A1I3Z164"/>
<sequence>MKAASLTTWLLLSEWRARFVQLIVAVMAIALGVALGFSIHLINTAAFNEFSAASKSLSGQSDLQVYGTRGLFDESLYPRLAQYEGVKLANPVLEFTAIVPDKLESRNNHKLRILGIDMFRAANMSPDLLGVPAEDKLMDGLADDAIFLSPAAKEWLQVRQGDILRLNVGMQSIALRVAGGLTRARAGQRVAIMDIGAAQWHFQYLGLLSRIELKLDAGVRHAIFKEKLQKELGAQFFVAEIVDQEARVANMSRAYRVNLNMLALVALFTGAFLVFSTQALSVIRRRSQFALLRVLGFTQRQLLRQMVMEGFVLGAIGSLAGLAVGYSFAALAIKLLGGDLGSGFFPGIQPSLYLSPIAALVYFFVGLGVTLLGSILPVLEAVRARPAVVLKPGSQDSTMERLSTPWPAMICLSAGILSTQLPPIHELPVFGYLAIALLLIGGISLMPRFAVWVFSFWMRIVNGFISRGRLDAVSLMIFARLANAPNQASIALSGVLASFSLMVAMAIMVLSFRVSVDNWLEYVLPADLYVRAADSGNQGGFQSNEQQIMAALPGFARIDFFRVQQLVLDPNRPEITLFARPIDNANPGNTLPLIGEVMEQTQWPKDSRPLWVSEAMVDLYDYTVGKQVMIPIGNMLREFTVVGIWRDYGRQFGAVQMQLSDYQMLSNDLSINTVALWLQSQTTMTDAYATLQQLPFSDALEITQSQAIRAKSLEIFDRSFAVTYLLEVIAVVIGLLGVAASFSAQTLARKNEFGMLRHIGVTRRQILAMLAAEGTLLTLLGVAIGFMLGWAISLILIFIINPQSFHWTMQLHMPWSWLILIVGILLVSASMTALIAGRGAVSGNVIRAVKEDW</sequence>
<feature type="transmembrane region" description="Helical" evidence="6">
    <location>
        <begin position="815"/>
        <end position="837"/>
    </location>
</feature>
<organism evidence="8 9">
    <name type="scientific">Nitrosomonas aestuarii</name>
    <dbReference type="NCBI Taxonomy" id="52441"/>
    <lineage>
        <taxon>Bacteria</taxon>
        <taxon>Pseudomonadati</taxon>
        <taxon>Pseudomonadota</taxon>
        <taxon>Betaproteobacteria</taxon>
        <taxon>Nitrosomonadales</taxon>
        <taxon>Nitrosomonadaceae</taxon>
        <taxon>Nitrosomonas</taxon>
    </lineage>
</organism>
<evidence type="ECO:0000259" key="7">
    <source>
        <dbReference type="Pfam" id="PF02687"/>
    </source>
</evidence>
<evidence type="ECO:0000313" key="8">
    <source>
        <dbReference type="EMBL" id="SFK37341.1"/>
    </source>
</evidence>
<feature type="transmembrane region" description="Helical" evidence="6">
    <location>
        <begin position="724"/>
        <end position="747"/>
    </location>
</feature>